<dbReference type="OrthoDB" id="6779241at2759"/>
<name>A0A0C5BD79_TENMO</name>
<reference evidence="2" key="1">
    <citation type="journal article" date="2015" name="Comp. Biochem. Physiol. Part D Genomics Proteomics">
        <title>Identification of candidate chemosensory genes in the antennal transcriptome of Tenebrio molitor (Coleoptera: Tenebrionidae).</title>
        <authorList>
            <person name="Liu S."/>
            <person name="Rao X.J."/>
            <person name="Li M.Y."/>
            <person name="Feng M.F."/>
            <person name="He M.Z."/>
            <person name="Li S.G."/>
        </authorList>
    </citation>
    <scope>NUCLEOTIDE SEQUENCE</scope>
    <source>
        <strain evidence="2">AAU-P</strain>
    </source>
</reference>
<dbReference type="GO" id="GO:0005549">
    <property type="term" value="F:odorant binding"/>
    <property type="evidence" value="ECO:0007669"/>
    <property type="project" value="InterPro"/>
</dbReference>
<dbReference type="Gene3D" id="1.10.238.20">
    <property type="entry name" value="Pheromone/general odorant binding protein domain"/>
    <property type="match status" value="1"/>
</dbReference>
<feature type="chain" id="PRO_5002186956" evidence="1">
    <location>
        <begin position="19"/>
        <end position="125"/>
    </location>
</feature>
<dbReference type="EMBL" id="KP071924">
    <property type="protein sequence ID" value="AJM71484.1"/>
    <property type="molecule type" value="mRNA"/>
</dbReference>
<dbReference type="Pfam" id="PF01395">
    <property type="entry name" value="PBP_GOBP"/>
    <property type="match status" value="1"/>
</dbReference>
<organism evidence="2">
    <name type="scientific">Tenebrio molitor</name>
    <name type="common">Yellow mealworm beetle</name>
    <dbReference type="NCBI Taxonomy" id="7067"/>
    <lineage>
        <taxon>Eukaryota</taxon>
        <taxon>Metazoa</taxon>
        <taxon>Ecdysozoa</taxon>
        <taxon>Arthropoda</taxon>
        <taxon>Hexapoda</taxon>
        <taxon>Insecta</taxon>
        <taxon>Pterygota</taxon>
        <taxon>Neoptera</taxon>
        <taxon>Endopterygota</taxon>
        <taxon>Coleoptera</taxon>
        <taxon>Polyphaga</taxon>
        <taxon>Cucujiformia</taxon>
        <taxon>Tenebrionidae</taxon>
        <taxon>Tenebrio</taxon>
    </lineage>
</organism>
<evidence type="ECO:0000313" key="2">
    <source>
        <dbReference type="EMBL" id="AJM71484.1"/>
    </source>
</evidence>
<keyword evidence="1" id="KW-0732">Signal</keyword>
<protein>
    <submittedName>
        <fullName evidence="2">Odorant-binding protein 10 mRNA</fullName>
    </submittedName>
</protein>
<proteinExistence type="evidence at transcript level"/>
<accession>A0A0C5BD79</accession>
<dbReference type="CDD" id="cd23992">
    <property type="entry name" value="PBP_GOBP"/>
    <property type="match status" value="1"/>
</dbReference>
<dbReference type="InterPro" id="IPR036728">
    <property type="entry name" value="PBP_GOBP_sf"/>
</dbReference>
<dbReference type="SUPFAM" id="SSF47565">
    <property type="entry name" value="Insect pheromone/odorant-binding proteins"/>
    <property type="match status" value="1"/>
</dbReference>
<evidence type="ECO:0000256" key="1">
    <source>
        <dbReference type="SAM" id="SignalP"/>
    </source>
</evidence>
<dbReference type="AlphaFoldDB" id="A0A0C5BD79"/>
<dbReference type="InterPro" id="IPR006170">
    <property type="entry name" value="PBP/GOBP"/>
</dbReference>
<sequence>MALSVLIPLFFIFTKLSAFDVNGPINLKDEKLQPCIEKSGYQLDEDEPFDIKETPTIELLCLMKCVAETLKIIDSDGQIVEDNLDNFETDLPESKNTMFKDCATKSPEVKSCQDMDYFMQCLASV</sequence>
<feature type="signal peptide" evidence="1">
    <location>
        <begin position="1"/>
        <end position="18"/>
    </location>
</feature>